<sequence length="88" mass="9353">MGSPACKYSNGSRLIAPSRGTAQPWASLRPCKDQTDAKVAFSNMKDSDIGLLSTLASTGEAMAMRDWPALCPERLTACELSFPSAADK</sequence>
<evidence type="ECO:0000313" key="1">
    <source>
        <dbReference type="EMBL" id="GAB0191672.1"/>
    </source>
</evidence>
<reference evidence="1 2" key="1">
    <citation type="submission" date="2024-06" db="EMBL/GenBank/DDBJ databases">
        <title>The draft genome of Grus japonensis, version 3.</title>
        <authorList>
            <person name="Nabeshima K."/>
            <person name="Suzuki S."/>
            <person name="Onuma M."/>
        </authorList>
    </citation>
    <scope>NUCLEOTIDE SEQUENCE [LARGE SCALE GENOMIC DNA]</scope>
    <source>
        <strain evidence="1 2">451A</strain>
    </source>
</reference>
<keyword evidence="2" id="KW-1185">Reference proteome</keyword>
<dbReference type="AlphaFoldDB" id="A0ABC9X2N3"/>
<accession>A0ABC9X2N3</accession>
<name>A0ABC9X2N3_GRUJA</name>
<dbReference type="Proteomes" id="UP001623348">
    <property type="component" value="Unassembled WGS sequence"/>
</dbReference>
<gene>
    <name evidence="1" type="ORF">GRJ2_001632500</name>
</gene>
<comment type="caution">
    <text evidence="1">The sequence shown here is derived from an EMBL/GenBank/DDBJ whole genome shotgun (WGS) entry which is preliminary data.</text>
</comment>
<proteinExistence type="predicted"/>
<evidence type="ECO:0000313" key="2">
    <source>
        <dbReference type="Proteomes" id="UP001623348"/>
    </source>
</evidence>
<dbReference type="EMBL" id="BAAFJT010000006">
    <property type="protein sequence ID" value="GAB0191672.1"/>
    <property type="molecule type" value="Genomic_DNA"/>
</dbReference>
<organism evidence="1 2">
    <name type="scientific">Grus japonensis</name>
    <name type="common">Japanese crane</name>
    <name type="synonym">Red-crowned crane</name>
    <dbReference type="NCBI Taxonomy" id="30415"/>
    <lineage>
        <taxon>Eukaryota</taxon>
        <taxon>Metazoa</taxon>
        <taxon>Chordata</taxon>
        <taxon>Craniata</taxon>
        <taxon>Vertebrata</taxon>
        <taxon>Euteleostomi</taxon>
        <taxon>Archelosauria</taxon>
        <taxon>Archosauria</taxon>
        <taxon>Dinosauria</taxon>
        <taxon>Saurischia</taxon>
        <taxon>Theropoda</taxon>
        <taxon>Coelurosauria</taxon>
        <taxon>Aves</taxon>
        <taxon>Neognathae</taxon>
        <taxon>Neoaves</taxon>
        <taxon>Gruiformes</taxon>
        <taxon>Gruidae</taxon>
        <taxon>Grus</taxon>
    </lineage>
</organism>
<protein>
    <submittedName>
        <fullName evidence="1">Uncharacterized protein</fullName>
    </submittedName>
</protein>